<dbReference type="AlphaFoldDB" id="F2IHC7"/>
<dbReference type="HOGENOM" id="CLU_1515756_0_0_10"/>
<feature type="transmembrane region" description="Helical" evidence="1">
    <location>
        <begin position="9"/>
        <end position="27"/>
    </location>
</feature>
<accession>F2IHC7</accession>
<keyword evidence="3" id="KW-1185">Reference proteome</keyword>
<dbReference type="KEGG" id="fte:Fluta_0678"/>
<evidence type="ECO:0000313" key="2">
    <source>
        <dbReference type="EMBL" id="AEA42682.1"/>
    </source>
</evidence>
<reference evidence="2 3" key="1">
    <citation type="journal article" date="2011" name="Stand. Genomic Sci.">
        <title>Complete genome sequence of the gliding freshwater bacterium Fluviicola taffensis type strain (RW262).</title>
        <authorList>
            <person name="Woyke T."/>
            <person name="Chertkov O."/>
            <person name="Lapidus A."/>
            <person name="Nolan M."/>
            <person name="Lucas S."/>
            <person name="Del Rio T.G."/>
            <person name="Tice H."/>
            <person name="Cheng J.F."/>
            <person name="Tapia R."/>
            <person name="Han C."/>
            <person name="Goodwin L."/>
            <person name="Pitluck S."/>
            <person name="Liolios K."/>
            <person name="Pagani I."/>
            <person name="Ivanova N."/>
            <person name="Huntemann M."/>
            <person name="Mavromatis K."/>
            <person name="Mikhailova N."/>
            <person name="Pati A."/>
            <person name="Chen A."/>
            <person name="Palaniappan K."/>
            <person name="Land M."/>
            <person name="Hauser L."/>
            <person name="Brambilla E.M."/>
            <person name="Rohde M."/>
            <person name="Mwirichia R."/>
            <person name="Sikorski J."/>
            <person name="Tindall B.J."/>
            <person name="Goker M."/>
            <person name="Bristow J."/>
            <person name="Eisen J.A."/>
            <person name="Markowitz V."/>
            <person name="Hugenholtz P."/>
            <person name="Klenk H.P."/>
            <person name="Kyrpides N.C."/>
        </authorList>
    </citation>
    <scope>NUCLEOTIDE SEQUENCE [LARGE SCALE GENOMIC DNA]</scope>
    <source>
        <strain evidence="3">DSM 16823 / RW262 / RW262</strain>
    </source>
</reference>
<keyword evidence="1" id="KW-1133">Transmembrane helix</keyword>
<name>F2IHC7_FLUTR</name>
<proteinExistence type="predicted"/>
<sequence length="177" mass="21046">MLSKNFKKFLFFWVLIHSIMYFCYLFELHPKSSYDTRVKYELMDGGLTTIHTHYYLTPDATSQEEEENFYPFHEFIEESWGGGYEYCKFVGVFGYYGNYEYLLYVVLPLFIFLAVWVYRTFISPVPYKNIQQKPINETPKIISRDTPKPKEKLEITDARILLIIFLSMLLVGILNAC</sequence>
<evidence type="ECO:0000256" key="1">
    <source>
        <dbReference type="SAM" id="Phobius"/>
    </source>
</evidence>
<keyword evidence="1" id="KW-0812">Transmembrane</keyword>
<keyword evidence="1" id="KW-0472">Membrane</keyword>
<reference evidence="3" key="2">
    <citation type="submission" date="2011-02" db="EMBL/GenBank/DDBJ databases">
        <title>The complete genome of Fluviicola taffensis DSM 16823.</title>
        <authorList>
            <consortium name="US DOE Joint Genome Institute (JGI-PGF)"/>
            <person name="Lucas S."/>
            <person name="Copeland A."/>
            <person name="Lapidus A."/>
            <person name="Bruce D."/>
            <person name="Goodwin L."/>
            <person name="Pitluck S."/>
            <person name="Kyrpides N."/>
            <person name="Mavromatis K."/>
            <person name="Ivanova N."/>
            <person name="Mikhailova N."/>
            <person name="Pagani I."/>
            <person name="Chertkov O."/>
            <person name="Detter J.C."/>
            <person name="Han C."/>
            <person name="Tapia R."/>
            <person name="Land M."/>
            <person name="Hauser L."/>
            <person name="Markowitz V."/>
            <person name="Cheng J.-F."/>
            <person name="Hugenholtz P."/>
            <person name="Woyke T."/>
            <person name="Wu D."/>
            <person name="Tindall B."/>
            <person name="Pomrenke H.G."/>
            <person name="Brambilla E."/>
            <person name="Klenk H.-P."/>
            <person name="Eisen J.A."/>
        </authorList>
    </citation>
    <scope>NUCLEOTIDE SEQUENCE [LARGE SCALE GENOMIC DNA]</scope>
    <source>
        <strain evidence="3">DSM 16823 / RW262 / RW262</strain>
    </source>
</reference>
<dbReference type="STRING" id="755732.Fluta_0678"/>
<feature type="transmembrane region" description="Helical" evidence="1">
    <location>
        <begin position="101"/>
        <end position="118"/>
    </location>
</feature>
<feature type="transmembrane region" description="Helical" evidence="1">
    <location>
        <begin position="158"/>
        <end position="176"/>
    </location>
</feature>
<protein>
    <submittedName>
        <fullName evidence="2">Uncharacterized protein</fullName>
    </submittedName>
</protein>
<dbReference type="Proteomes" id="UP000007463">
    <property type="component" value="Chromosome"/>
</dbReference>
<gene>
    <name evidence="2" type="ordered locus">Fluta_0678</name>
</gene>
<dbReference type="EMBL" id="CP002542">
    <property type="protein sequence ID" value="AEA42682.1"/>
    <property type="molecule type" value="Genomic_DNA"/>
</dbReference>
<organism evidence="2 3">
    <name type="scientific">Fluviicola taffensis (strain DSM 16823 / NCIMB 13979 / RW262)</name>
    <dbReference type="NCBI Taxonomy" id="755732"/>
    <lineage>
        <taxon>Bacteria</taxon>
        <taxon>Pseudomonadati</taxon>
        <taxon>Bacteroidota</taxon>
        <taxon>Flavobacteriia</taxon>
        <taxon>Flavobacteriales</taxon>
        <taxon>Crocinitomicaceae</taxon>
        <taxon>Fluviicola</taxon>
    </lineage>
</organism>
<evidence type="ECO:0000313" key="3">
    <source>
        <dbReference type="Proteomes" id="UP000007463"/>
    </source>
</evidence>